<keyword evidence="6 7" id="KW-0472">Membrane</keyword>
<comment type="caution">
    <text evidence="7">Lacks conserved residue(s) required for the propagation of feature annotation.</text>
</comment>
<gene>
    <name evidence="9" type="primary">cysT</name>
</gene>
<dbReference type="InterPro" id="IPR005667">
    <property type="entry name" value="Sulph_transpt2"/>
</dbReference>
<comment type="similarity">
    <text evidence="7">Belongs to the binding-protein-dependent transport system permease family. CysTW subfamily.</text>
</comment>
<reference evidence="9" key="2">
    <citation type="journal article" date="2019" name="Mol. Phylogenet. Evol.">
        <title>Reassessment of the classification of bryopsidales (chlorophyta) based on chloroplast phylogenomic analyses.</title>
        <authorList>
            <person name="Cremen M.C."/>
            <person name="Leliaert F."/>
            <person name="West J."/>
            <person name="Lam D.W."/>
            <person name="Shimada S."/>
            <person name="Lopez-Bautista J.M."/>
            <person name="Verbruggen H."/>
        </authorList>
    </citation>
    <scope>NUCLEOTIDE SEQUENCE</scope>
</reference>
<dbReference type="GO" id="GO:0005886">
    <property type="term" value="C:plasma membrane"/>
    <property type="evidence" value="ECO:0007669"/>
    <property type="project" value="InterPro"/>
</dbReference>
<keyword evidence="5 7" id="KW-0764">Sulfate transport</keyword>
<keyword evidence="3 7" id="KW-0812">Transmembrane</keyword>
<dbReference type="SUPFAM" id="SSF161098">
    <property type="entry name" value="MetI-like"/>
    <property type="match status" value="1"/>
</dbReference>
<dbReference type="PANTHER" id="PTHR30406">
    <property type="entry name" value="SULFATE TRANSPORT SYSTEM PERMEASE PROTEIN"/>
    <property type="match status" value="1"/>
</dbReference>
<geneLocation type="chloroplast" evidence="9"/>
<keyword evidence="2 7" id="KW-0813">Transport</keyword>
<comment type="subcellular location">
    <subcellularLocation>
        <location evidence="1">Plastid membrane</location>
        <topology evidence="1">Multi-pass membrane protein</topology>
    </subcellularLocation>
    <subcellularLocation>
        <location evidence="7">Plastid</location>
        <location evidence="7">Chloroplast membrane</location>
        <topology evidence="7">Multi-pass membrane protein</topology>
    </subcellularLocation>
</comment>
<feature type="transmembrane region" description="Helical" evidence="7">
    <location>
        <begin position="231"/>
        <end position="255"/>
    </location>
</feature>
<dbReference type="CDD" id="cd06261">
    <property type="entry name" value="TM_PBP2"/>
    <property type="match status" value="1"/>
</dbReference>
<dbReference type="RefSeq" id="YP_009532758.1">
    <property type="nucleotide sequence ID" value="NC_039766.1"/>
</dbReference>
<evidence type="ECO:0000259" key="8">
    <source>
        <dbReference type="PROSITE" id="PS50928"/>
    </source>
</evidence>
<keyword evidence="9" id="KW-0150">Chloroplast</keyword>
<dbReference type="NCBIfam" id="TIGR00969">
    <property type="entry name" value="3a0106s02"/>
    <property type="match status" value="1"/>
</dbReference>
<evidence type="ECO:0000256" key="1">
    <source>
        <dbReference type="ARBA" id="ARBA00004446"/>
    </source>
</evidence>
<keyword evidence="7 9" id="KW-0934">Plastid</keyword>
<evidence type="ECO:0000256" key="5">
    <source>
        <dbReference type="ARBA" id="ARBA00023032"/>
    </source>
</evidence>
<evidence type="ECO:0000256" key="4">
    <source>
        <dbReference type="ARBA" id="ARBA00022989"/>
    </source>
</evidence>
<feature type="transmembrane region" description="Helical" evidence="7">
    <location>
        <begin position="121"/>
        <end position="145"/>
    </location>
</feature>
<keyword evidence="4 7" id="KW-1133">Transmembrane helix</keyword>
<comment type="function">
    <text evidence="7">Part of the ABC transporter complex (TC 3.A.1.6.1) involved in sulfate/thiosulfate import.</text>
</comment>
<feature type="domain" description="ABC transmembrane type-1" evidence="8">
    <location>
        <begin position="49"/>
        <end position="253"/>
    </location>
</feature>
<dbReference type="AlphaFoldDB" id="A0A386B0X1"/>
<feature type="transmembrane region" description="Helical" evidence="7">
    <location>
        <begin position="87"/>
        <end position="109"/>
    </location>
</feature>
<dbReference type="PANTHER" id="PTHR30406:SF8">
    <property type="entry name" value="SULFATE TRANSPORT SYSTEM PERMEASE PROTEIN CYST"/>
    <property type="match status" value="1"/>
</dbReference>
<dbReference type="GO" id="GO:0031969">
    <property type="term" value="C:chloroplast membrane"/>
    <property type="evidence" value="ECO:0007669"/>
    <property type="project" value="UniProtKB-SubCell"/>
</dbReference>
<protein>
    <recommendedName>
        <fullName evidence="7">Sulfate transport system permease protein CysT</fullName>
    </recommendedName>
</protein>
<dbReference type="InterPro" id="IPR011865">
    <property type="entry name" value="CysT_permease"/>
</dbReference>
<dbReference type="NCBIfam" id="TIGR02139">
    <property type="entry name" value="permease_CysT"/>
    <property type="match status" value="1"/>
</dbReference>
<evidence type="ECO:0000256" key="3">
    <source>
        <dbReference type="ARBA" id="ARBA00022692"/>
    </source>
</evidence>
<reference evidence="9" key="1">
    <citation type="submission" date="2018-07" db="EMBL/GenBank/DDBJ databases">
        <authorList>
            <person name="Quirk P.G."/>
            <person name="Krulwich T.A."/>
        </authorList>
    </citation>
    <scope>NUCLEOTIDE SEQUENCE</scope>
</reference>
<dbReference type="Gene3D" id="1.10.3720.10">
    <property type="entry name" value="MetI-like"/>
    <property type="match status" value="1"/>
</dbReference>
<proteinExistence type="inferred from homology"/>
<organism evidence="9">
    <name type="scientific">Pedobesia claviformis</name>
    <dbReference type="NCBI Taxonomy" id="2364088"/>
    <lineage>
        <taxon>Eukaryota</taxon>
        <taxon>Viridiplantae</taxon>
        <taxon>Chlorophyta</taxon>
        <taxon>core chlorophytes</taxon>
        <taxon>Ulvophyceae</taxon>
        <taxon>TCBD clade</taxon>
        <taxon>Bryopsidales</taxon>
        <taxon>Bryopsidineae</taxon>
        <taxon>Derbesiaceae</taxon>
        <taxon>Pedobesia</taxon>
    </lineage>
</organism>
<dbReference type="GeneID" id="38334329"/>
<dbReference type="EMBL" id="MH591108">
    <property type="protein sequence ID" value="AYC65293.1"/>
    <property type="molecule type" value="Genomic_DNA"/>
</dbReference>
<evidence type="ECO:0000256" key="7">
    <source>
        <dbReference type="RuleBase" id="RU366001"/>
    </source>
</evidence>
<dbReference type="InterPro" id="IPR000515">
    <property type="entry name" value="MetI-like"/>
</dbReference>
<evidence type="ECO:0000256" key="2">
    <source>
        <dbReference type="ARBA" id="ARBA00022448"/>
    </source>
</evidence>
<sequence>MKPKNQYLIITYYLFLLVLPIFVLLQTCQKFFWFTFFNRAMEPVALSAYSVTLSLALCACFINTIFGFIVAWIISRYTFKTQNLWDALIDLPFALPTSVAGFTLVIIYSENGIFGKLLSQFEITVIFSKLGIFIAMLFVSFPFIIRTLQPSLFVLEYELEQAAWSLGASPWITFNKIILPNLLPALYTGITLAFSRSIGEYGSIVIISSNLALKDLITPVLIFQCLEQYDYIGATIIGSVMLIISLLLLFFINILQKQSTLKL</sequence>
<evidence type="ECO:0000313" key="9">
    <source>
        <dbReference type="EMBL" id="AYC65293.1"/>
    </source>
</evidence>
<dbReference type="PROSITE" id="PS50928">
    <property type="entry name" value="ABC_TM1"/>
    <property type="match status" value="1"/>
</dbReference>
<evidence type="ECO:0000256" key="6">
    <source>
        <dbReference type="ARBA" id="ARBA00023136"/>
    </source>
</evidence>
<feature type="transmembrane region" description="Helical" evidence="7">
    <location>
        <begin position="6"/>
        <end position="25"/>
    </location>
</feature>
<dbReference type="GO" id="GO:0015419">
    <property type="term" value="F:ABC-type sulfate transporter activity"/>
    <property type="evidence" value="ECO:0007669"/>
    <property type="project" value="UniProtKB-UniRule"/>
</dbReference>
<feature type="transmembrane region" description="Helical" evidence="7">
    <location>
        <begin position="46"/>
        <end position="75"/>
    </location>
</feature>
<accession>A0A386B0X1</accession>
<name>A0A386B0X1_9CHLO</name>
<dbReference type="InterPro" id="IPR035906">
    <property type="entry name" value="MetI-like_sf"/>
</dbReference>
<dbReference type="Pfam" id="PF00528">
    <property type="entry name" value="BPD_transp_1"/>
    <property type="match status" value="1"/>
</dbReference>